<feature type="coiled-coil region" evidence="1">
    <location>
        <begin position="148"/>
        <end position="179"/>
    </location>
</feature>
<evidence type="ECO:0000313" key="2">
    <source>
        <dbReference type="EMBL" id="TWE17088.1"/>
    </source>
</evidence>
<dbReference type="EMBL" id="VIVR01000001">
    <property type="protein sequence ID" value="TWE17088.1"/>
    <property type="molecule type" value="Genomic_DNA"/>
</dbReference>
<dbReference type="AlphaFoldDB" id="A0A561EN95"/>
<keyword evidence="3" id="KW-1185">Reference proteome</keyword>
<gene>
    <name evidence="2" type="ORF">FB465_2093</name>
</gene>
<organism evidence="2 3">
    <name type="scientific">Kitasatospora atroaurantiaca</name>
    <dbReference type="NCBI Taxonomy" id="285545"/>
    <lineage>
        <taxon>Bacteria</taxon>
        <taxon>Bacillati</taxon>
        <taxon>Actinomycetota</taxon>
        <taxon>Actinomycetes</taxon>
        <taxon>Kitasatosporales</taxon>
        <taxon>Streptomycetaceae</taxon>
        <taxon>Kitasatospora</taxon>
    </lineage>
</organism>
<name>A0A561EN95_9ACTN</name>
<accession>A0A561EN95</accession>
<comment type="caution">
    <text evidence="2">The sequence shown here is derived from an EMBL/GenBank/DDBJ whole genome shotgun (WGS) entry which is preliminary data.</text>
</comment>
<evidence type="ECO:0000256" key="1">
    <source>
        <dbReference type="SAM" id="Coils"/>
    </source>
</evidence>
<proteinExistence type="predicted"/>
<protein>
    <submittedName>
        <fullName evidence="2">Uncharacterized protein</fullName>
    </submittedName>
</protein>
<sequence length="179" mass="19195">MTGRLFSSSNLKTELASLRKKAVDEVRRHQRPAGNAVTAYTLTPITLGDAQYRAAAKGDSLEFSMTIPFTGTGDLLEHRLADGFQASAPELSNLPKGDVEQFRIRVTAEGIDPAEQGGDPDVQAWFAADLEAISAAVAAINALTAEHNEALRTEVEDYVAKANAASEAAERANRRLRGN</sequence>
<dbReference type="RefSeq" id="WP_145789646.1">
    <property type="nucleotide sequence ID" value="NZ_BAAABR010000089.1"/>
</dbReference>
<keyword evidence="1" id="KW-0175">Coiled coil</keyword>
<dbReference type="Proteomes" id="UP000318416">
    <property type="component" value="Unassembled WGS sequence"/>
</dbReference>
<evidence type="ECO:0000313" key="3">
    <source>
        <dbReference type="Proteomes" id="UP000318416"/>
    </source>
</evidence>
<reference evidence="2 3" key="1">
    <citation type="submission" date="2019-06" db="EMBL/GenBank/DDBJ databases">
        <title>Sequencing the genomes of 1000 actinobacteria strains.</title>
        <authorList>
            <person name="Klenk H.-P."/>
        </authorList>
    </citation>
    <scope>NUCLEOTIDE SEQUENCE [LARGE SCALE GENOMIC DNA]</scope>
    <source>
        <strain evidence="2 3">DSM 41649</strain>
    </source>
</reference>